<dbReference type="GO" id="GO:0003938">
    <property type="term" value="F:IMP dehydrogenase activity"/>
    <property type="evidence" value="ECO:0007669"/>
    <property type="project" value="UniProtKB-UniRule"/>
</dbReference>
<comment type="catalytic activity">
    <reaction evidence="12 13 19">
        <text>IMP + NAD(+) + H2O = XMP + NADH + H(+)</text>
        <dbReference type="Rhea" id="RHEA:11708"/>
        <dbReference type="ChEBI" id="CHEBI:15377"/>
        <dbReference type="ChEBI" id="CHEBI:15378"/>
        <dbReference type="ChEBI" id="CHEBI:57464"/>
        <dbReference type="ChEBI" id="CHEBI:57540"/>
        <dbReference type="ChEBI" id="CHEBI:57945"/>
        <dbReference type="ChEBI" id="CHEBI:58053"/>
        <dbReference type="EC" id="1.1.1.205"/>
    </reaction>
</comment>
<evidence type="ECO:0000313" key="21">
    <source>
        <dbReference type="EMBL" id="KAK2722724.1"/>
    </source>
</evidence>
<dbReference type="AlphaFoldDB" id="A0AA88I965"/>
<dbReference type="PROSITE" id="PS51371">
    <property type="entry name" value="CBS"/>
    <property type="match status" value="2"/>
</dbReference>
<evidence type="ECO:0000256" key="9">
    <source>
        <dbReference type="ARBA" id="ARBA00023002"/>
    </source>
</evidence>
<dbReference type="HAMAP" id="MF_01964">
    <property type="entry name" value="IMPDH"/>
    <property type="match status" value="1"/>
</dbReference>
<evidence type="ECO:0000256" key="11">
    <source>
        <dbReference type="ARBA" id="ARBA00023122"/>
    </source>
</evidence>
<feature type="binding site" evidence="13">
    <location>
        <begin position="363"/>
        <end position="365"/>
    </location>
    <ligand>
        <name>IMP</name>
        <dbReference type="ChEBI" id="CHEBI:58053"/>
    </ligand>
</feature>
<dbReference type="InterPro" id="IPR015875">
    <property type="entry name" value="IMP_DH/GMP_Rdtase_CS"/>
</dbReference>
<evidence type="ECO:0000256" key="13">
    <source>
        <dbReference type="HAMAP-Rule" id="MF_03156"/>
    </source>
</evidence>
<dbReference type="Pfam" id="PF00571">
    <property type="entry name" value="CBS"/>
    <property type="match status" value="2"/>
</dbReference>
<comment type="caution">
    <text evidence="21">The sequence shown here is derived from an EMBL/GenBank/DDBJ whole genome shotgun (WGS) entry which is preliminary data.</text>
</comment>
<organism evidence="21 22">
    <name type="scientific">Artemia franciscana</name>
    <name type="common">Brine shrimp</name>
    <name type="synonym">Artemia sanfranciscana</name>
    <dbReference type="NCBI Taxonomy" id="6661"/>
    <lineage>
        <taxon>Eukaryota</taxon>
        <taxon>Metazoa</taxon>
        <taxon>Ecdysozoa</taxon>
        <taxon>Arthropoda</taxon>
        <taxon>Crustacea</taxon>
        <taxon>Branchiopoda</taxon>
        <taxon>Anostraca</taxon>
        <taxon>Artemiidae</taxon>
        <taxon>Artemia</taxon>
    </lineage>
</organism>
<gene>
    <name evidence="21" type="ORF">QYM36_003043</name>
</gene>
<evidence type="ECO:0000256" key="16">
    <source>
        <dbReference type="PIRSR" id="PIRSR000130-4"/>
    </source>
</evidence>
<comment type="activity regulation">
    <text evidence="13">Mycophenolic acid (MPA) is a non-competitive inhibitor that prevents formation of the closed enzyme conformation by binding to the same site as the amobile flap. In contrast, mizoribine monophosphate (MZP) is a competitive inhibitor that induces the closed conformation. MPA is a potent inhibitor of mammalian IMPDHs but a poor inhibitor of the bacterial enzymes. MZP is a more potent inhibitor of bacterial IMPDH.</text>
</comment>
<feature type="binding site" evidence="13">
    <location>
        <begin position="410"/>
        <end position="414"/>
    </location>
    <ligand>
        <name>IMP</name>
        <dbReference type="ChEBI" id="CHEBI:58053"/>
    </ligand>
</feature>
<dbReference type="GO" id="GO:0006177">
    <property type="term" value="P:GMP biosynthetic process"/>
    <property type="evidence" value="ECO:0007669"/>
    <property type="project" value="UniProtKB-UniRule"/>
</dbReference>
<keyword evidence="5 13" id="KW-0479">Metal-binding</keyword>
<accession>A0AA88I965</accession>
<evidence type="ECO:0000256" key="8">
    <source>
        <dbReference type="ARBA" id="ARBA00022958"/>
    </source>
</evidence>
<evidence type="ECO:0000256" key="17">
    <source>
        <dbReference type="PROSITE-ProRule" id="PRU00703"/>
    </source>
</evidence>
<dbReference type="SMART" id="SM01240">
    <property type="entry name" value="IMPDH"/>
    <property type="match status" value="1"/>
</dbReference>
<feature type="binding site" description="in other chain" evidence="13 16">
    <location>
        <position position="325"/>
    </location>
    <ligand>
        <name>K(+)</name>
        <dbReference type="ChEBI" id="CHEBI:29103"/>
        <note>ligand shared between two tetrameric partners</note>
    </ligand>
</feature>
<feature type="binding site" evidence="13">
    <location>
        <position position="444"/>
    </location>
    <ligand>
        <name>IMP</name>
        <dbReference type="ChEBI" id="CHEBI:58053"/>
    </ligand>
</feature>
<keyword evidence="7 13" id="KW-0658">Purine biosynthesis</keyword>
<dbReference type="GO" id="GO:0046872">
    <property type="term" value="F:metal ion binding"/>
    <property type="evidence" value="ECO:0007669"/>
    <property type="project" value="UniProtKB-UniRule"/>
</dbReference>
<feature type="active site" description="Proton acceptor" evidence="13 14">
    <location>
        <position position="431"/>
    </location>
</feature>
<evidence type="ECO:0000256" key="7">
    <source>
        <dbReference type="ARBA" id="ARBA00022755"/>
    </source>
</evidence>
<comment type="subcellular location">
    <subcellularLocation>
        <location evidence="2 13">Cytoplasm</location>
    </subcellularLocation>
</comment>
<comment type="subunit">
    <text evidence="13">Homotetramer.</text>
</comment>
<feature type="domain" description="CBS" evidence="20">
    <location>
        <begin position="114"/>
        <end position="174"/>
    </location>
</feature>
<feature type="binding site" description="in other chain" evidence="13 16">
    <location>
        <position position="330"/>
    </location>
    <ligand>
        <name>K(+)</name>
        <dbReference type="ChEBI" id="CHEBI:29103"/>
        <note>ligand shared between two tetrameric partners</note>
    </ligand>
</feature>
<dbReference type="GO" id="GO:0005737">
    <property type="term" value="C:cytoplasm"/>
    <property type="evidence" value="ECO:0007669"/>
    <property type="project" value="UniProtKB-SubCell"/>
</dbReference>
<dbReference type="CDD" id="cd00381">
    <property type="entry name" value="IMPDH"/>
    <property type="match status" value="1"/>
</dbReference>
<dbReference type="FunFam" id="3.20.20.70:FF:000007">
    <property type="entry name" value="Chromosome 19 SCAF14664, whole genome shotgun sequence"/>
    <property type="match status" value="1"/>
</dbReference>
<dbReference type="GO" id="GO:0006183">
    <property type="term" value="P:GTP biosynthetic process"/>
    <property type="evidence" value="ECO:0007669"/>
    <property type="project" value="TreeGrafter"/>
</dbReference>
<keyword evidence="11 17" id="KW-0129">CBS domain</keyword>
<dbReference type="NCBIfam" id="TIGR01302">
    <property type="entry name" value="IMP_dehydrog"/>
    <property type="match status" value="1"/>
</dbReference>
<keyword evidence="6 13" id="KW-0332">GMP biosynthesis</keyword>
<evidence type="ECO:0000256" key="3">
    <source>
        <dbReference type="ARBA" id="ARBA00005502"/>
    </source>
</evidence>
<comment type="function">
    <text evidence="13">Catalyzes the conversion of inosine 5'-phosphate (IMP) to xanthosine 5'-phosphate (XMP), the first committed and rate-limiting step in the de novo synthesis of guanine nucleotides, and therefore plays an important role in the regulation of cell growth.</text>
</comment>
<evidence type="ECO:0000256" key="14">
    <source>
        <dbReference type="PIRSR" id="PIRSR000130-1"/>
    </source>
</evidence>
<evidence type="ECO:0000313" key="22">
    <source>
        <dbReference type="Proteomes" id="UP001187531"/>
    </source>
</evidence>
<dbReference type="CDD" id="cd04601">
    <property type="entry name" value="CBS_pair_IMPDH"/>
    <property type="match status" value="1"/>
</dbReference>
<dbReference type="EC" id="1.1.1.205" evidence="13 19"/>
<dbReference type="PIRSF" id="PIRSF000130">
    <property type="entry name" value="IMPDH"/>
    <property type="match status" value="1"/>
</dbReference>
<keyword evidence="8 13" id="KW-0630">Potassium</keyword>
<evidence type="ECO:0000256" key="10">
    <source>
        <dbReference type="ARBA" id="ARBA00023027"/>
    </source>
</evidence>
<dbReference type="PROSITE" id="PS00487">
    <property type="entry name" value="IMP_DH_GMP_RED"/>
    <property type="match status" value="1"/>
</dbReference>
<name>A0AA88I965_ARTSF</name>
<evidence type="ECO:0000256" key="15">
    <source>
        <dbReference type="PIRSR" id="PIRSR000130-3"/>
    </source>
</evidence>
<feature type="binding site" evidence="13 15">
    <location>
        <begin position="273"/>
        <end position="275"/>
    </location>
    <ligand>
        <name>NAD(+)</name>
        <dbReference type="ChEBI" id="CHEBI:57540"/>
    </ligand>
</feature>
<evidence type="ECO:0000259" key="20">
    <source>
        <dbReference type="PROSITE" id="PS51371"/>
    </source>
</evidence>
<protein>
    <recommendedName>
        <fullName evidence="13 19">Inosine-5'-monophosphate dehydrogenase</fullName>
        <shortName evidence="13">IMP dehydrogenase</shortName>
        <shortName evidence="13">IMPD</shortName>
        <shortName evidence="13">IMPDH</shortName>
        <ecNumber evidence="13 19">1.1.1.205</ecNumber>
    </recommendedName>
</protein>
<evidence type="ECO:0000256" key="2">
    <source>
        <dbReference type="ARBA" id="ARBA00004496"/>
    </source>
</evidence>
<dbReference type="InterPro" id="IPR001093">
    <property type="entry name" value="IMP_DH_GMPRt"/>
</dbReference>
<keyword evidence="4 13" id="KW-0963">Cytoplasm</keyword>
<evidence type="ECO:0000256" key="5">
    <source>
        <dbReference type="ARBA" id="ARBA00022723"/>
    </source>
</evidence>
<comment type="pathway">
    <text evidence="13 19">Purine metabolism; XMP biosynthesis via de novo pathway; XMP from IMP: step 1/1.</text>
</comment>
<dbReference type="SMART" id="SM00116">
    <property type="entry name" value="CBS"/>
    <property type="match status" value="2"/>
</dbReference>
<dbReference type="InterPro" id="IPR005990">
    <property type="entry name" value="IMP_DH"/>
</dbReference>
<dbReference type="PANTHER" id="PTHR11911:SF111">
    <property type="entry name" value="INOSINE-5'-MONOPHOSPHATE DEHYDROGENASE"/>
    <property type="match status" value="1"/>
</dbReference>
<sequence>MADFLITGGTGYVPEDGLTGAQMFSSGEGMTYNDFIILPGFIDFTADSVDLTSALTKKIKLKAPLVSSPMDTVTESDMAIAMALCGGIGIIHHNCTAEYQATEVLKVKRYRHGFIRDPVVLTPSHKVRDVIEIKKKHGFCGIPVTDTGRMGGKLLGIVTSRDIDFMEKSATLSLEEVMTPAEELITAPNGITLQEAYTILEKSKKGKLPIVNERFELVSLIARTDLKKSRNYPSASMDEGKQLLVGAAIGTREEDKHRLELLVNAGVDVVVLDSSQGNSTFQILMIKYIKDKYADLQVIGGNVVTAAQAKNLIDAGVDALRVGMGSGSICITQEVMAVGRSQATAVYKVAEYARRFGIPVIADGGISFAGHIIKALSLGASTVMMGSMLAGTSESPGEYFFADGVRLKKYRGMGSLEAMEKRDGKGSASDRYFHSETDTVKVAQGVSGAIQDKGSCLRFLPYLQTGLRHGCQDIGAQNLSQLRAMMYCGELKFEKRTAAAQYEGGVHGLYSVGGRIFQF</sequence>
<proteinExistence type="inferred from homology"/>
<dbReference type="PANTHER" id="PTHR11911">
    <property type="entry name" value="INOSINE-5-MONOPHOSPHATE DEHYDROGENASE RELATED"/>
    <property type="match status" value="1"/>
</dbReference>
<dbReference type="Pfam" id="PF00478">
    <property type="entry name" value="IMPDH"/>
    <property type="match status" value="1"/>
</dbReference>
<comment type="cofactor">
    <cofactor evidence="1 13">
        <name>K(+)</name>
        <dbReference type="ChEBI" id="CHEBI:29103"/>
    </cofactor>
</comment>
<dbReference type="EMBL" id="JAVRJZ010000005">
    <property type="protein sequence ID" value="KAK2722724.1"/>
    <property type="molecule type" value="Genomic_DNA"/>
</dbReference>
<dbReference type="InterPro" id="IPR000644">
    <property type="entry name" value="CBS_dom"/>
</dbReference>
<comment type="similarity">
    <text evidence="3 13 18">Belongs to the IMPDH/GMPR family.</text>
</comment>
<dbReference type="InterPro" id="IPR013785">
    <property type="entry name" value="Aldolase_TIM"/>
</dbReference>
<feature type="active site" description="Thioimidate intermediate" evidence="13 14">
    <location>
        <position position="330"/>
    </location>
</feature>
<dbReference type="Proteomes" id="UP001187531">
    <property type="component" value="Unassembled WGS sequence"/>
</dbReference>
<keyword evidence="10 13" id="KW-0520">NAD</keyword>
<feature type="binding site" evidence="13 15">
    <location>
        <begin position="323"/>
        <end position="325"/>
    </location>
    <ligand>
        <name>NAD(+)</name>
        <dbReference type="ChEBI" id="CHEBI:57540"/>
    </ligand>
</feature>
<evidence type="ECO:0000256" key="6">
    <source>
        <dbReference type="ARBA" id="ARBA00022749"/>
    </source>
</evidence>
<evidence type="ECO:0000256" key="12">
    <source>
        <dbReference type="ARBA" id="ARBA00048028"/>
    </source>
</evidence>
<dbReference type="Gene3D" id="3.20.20.70">
    <property type="entry name" value="Aldolase class I"/>
    <property type="match status" value="1"/>
</dbReference>
<evidence type="ECO:0000256" key="1">
    <source>
        <dbReference type="ARBA" id="ARBA00001958"/>
    </source>
</evidence>
<feature type="domain" description="CBS" evidence="20">
    <location>
        <begin position="178"/>
        <end position="236"/>
    </location>
</feature>
<evidence type="ECO:0000256" key="18">
    <source>
        <dbReference type="RuleBase" id="RU003927"/>
    </source>
</evidence>
<keyword evidence="9 13" id="KW-0560">Oxidoreductase</keyword>
<evidence type="ECO:0000256" key="19">
    <source>
        <dbReference type="RuleBase" id="RU003928"/>
    </source>
</evidence>
<keyword evidence="22" id="KW-1185">Reference proteome</keyword>
<comment type="caution">
    <text evidence="13">Lacks conserved residue(s) required for the propagation of feature annotation.</text>
</comment>
<dbReference type="SUPFAM" id="SSF51412">
    <property type="entry name" value="Inosine monophosphate dehydrogenase (IMPDH)"/>
    <property type="match status" value="2"/>
</dbReference>
<feature type="binding site" evidence="13">
    <location>
        <begin position="386"/>
        <end position="387"/>
    </location>
    <ligand>
        <name>IMP</name>
        <dbReference type="ChEBI" id="CHEBI:58053"/>
    </ligand>
</feature>
<feature type="binding site" evidence="13">
    <location>
        <position position="328"/>
    </location>
    <ligand>
        <name>IMP</name>
        <dbReference type="ChEBI" id="CHEBI:58053"/>
    </ligand>
</feature>
<feature type="binding site" description="in other chain" evidence="13 16">
    <location>
        <position position="327"/>
    </location>
    <ligand>
        <name>K(+)</name>
        <dbReference type="ChEBI" id="CHEBI:29103"/>
        <note>ligand shared between two tetrameric partners</note>
    </ligand>
</feature>
<dbReference type="GO" id="GO:0000166">
    <property type="term" value="F:nucleotide binding"/>
    <property type="evidence" value="ECO:0007669"/>
    <property type="project" value="UniProtKB-UniRule"/>
</dbReference>
<reference evidence="21" key="1">
    <citation type="submission" date="2023-07" db="EMBL/GenBank/DDBJ databases">
        <title>Chromosome-level genome assembly of Artemia franciscana.</title>
        <authorList>
            <person name="Jo E."/>
        </authorList>
    </citation>
    <scope>NUCLEOTIDE SEQUENCE</scope>
    <source>
        <tissue evidence="21">Whole body</tissue>
    </source>
</reference>
<evidence type="ECO:0000256" key="4">
    <source>
        <dbReference type="ARBA" id="ARBA00022490"/>
    </source>
</evidence>